<sequence length="70" mass="7848">AREEINLEEHDLQLLLNLGGKDRKPKLAKVTSRLIIEESGQKFVEMSVPAEGKRNDELAAENIPVTRVPI</sequence>
<accession>A0AA38LJA8</accession>
<feature type="non-terminal residue" evidence="1">
    <location>
        <position position="1"/>
    </location>
</feature>
<dbReference type="AlphaFoldDB" id="A0AA38LJA8"/>
<gene>
    <name evidence="1" type="ORF">KI387_004963</name>
</gene>
<comment type="caution">
    <text evidence="1">The sequence shown here is derived from an EMBL/GenBank/DDBJ whole genome shotgun (WGS) entry which is preliminary data.</text>
</comment>
<reference evidence="1 2" key="1">
    <citation type="journal article" date="2021" name="Nat. Plants">
        <title>The Taxus genome provides insights into paclitaxel biosynthesis.</title>
        <authorList>
            <person name="Xiong X."/>
            <person name="Gou J."/>
            <person name="Liao Q."/>
            <person name="Li Y."/>
            <person name="Zhou Q."/>
            <person name="Bi G."/>
            <person name="Li C."/>
            <person name="Du R."/>
            <person name="Wang X."/>
            <person name="Sun T."/>
            <person name="Guo L."/>
            <person name="Liang H."/>
            <person name="Lu P."/>
            <person name="Wu Y."/>
            <person name="Zhang Z."/>
            <person name="Ro D.K."/>
            <person name="Shang Y."/>
            <person name="Huang S."/>
            <person name="Yan J."/>
        </authorList>
    </citation>
    <scope>NUCLEOTIDE SEQUENCE [LARGE SCALE GENOMIC DNA]</scope>
    <source>
        <strain evidence="1">Ta-2019</strain>
    </source>
</reference>
<proteinExistence type="predicted"/>
<protein>
    <submittedName>
        <fullName evidence="1">Uncharacterized protein</fullName>
    </submittedName>
</protein>
<dbReference type="EMBL" id="JAHRHJ020000002">
    <property type="protein sequence ID" value="KAH9324785.1"/>
    <property type="molecule type" value="Genomic_DNA"/>
</dbReference>
<evidence type="ECO:0000313" key="2">
    <source>
        <dbReference type="Proteomes" id="UP000824469"/>
    </source>
</evidence>
<dbReference type="Proteomes" id="UP000824469">
    <property type="component" value="Unassembled WGS sequence"/>
</dbReference>
<name>A0AA38LJA8_TAXCH</name>
<organism evidence="1 2">
    <name type="scientific">Taxus chinensis</name>
    <name type="common">Chinese yew</name>
    <name type="synonym">Taxus wallichiana var. chinensis</name>
    <dbReference type="NCBI Taxonomy" id="29808"/>
    <lineage>
        <taxon>Eukaryota</taxon>
        <taxon>Viridiplantae</taxon>
        <taxon>Streptophyta</taxon>
        <taxon>Embryophyta</taxon>
        <taxon>Tracheophyta</taxon>
        <taxon>Spermatophyta</taxon>
        <taxon>Pinopsida</taxon>
        <taxon>Pinidae</taxon>
        <taxon>Conifers II</taxon>
        <taxon>Cupressales</taxon>
        <taxon>Taxaceae</taxon>
        <taxon>Taxus</taxon>
    </lineage>
</organism>
<feature type="non-terminal residue" evidence="1">
    <location>
        <position position="70"/>
    </location>
</feature>
<evidence type="ECO:0000313" key="1">
    <source>
        <dbReference type="EMBL" id="KAH9324785.1"/>
    </source>
</evidence>
<keyword evidence="2" id="KW-1185">Reference proteome</keyword>